<reference evidence="1" key="1">
    <citation type="submission" date="2014-11" db="EMBL/GenBank/DDBJ databases">
        <authorList>
            <person name="Amaro Gonzalez C."/>
        </authorList>
    </citation>
    <scope>NUCLEOTIDE SEQUENCE</scope>
</reference>
<proteinExistence type="predicted"/>
<reference evidence="1" key="2">
    <citation type="journal article" date="2015" name="Fish Shellfish Immunol.">
        <title>Early steps in the European eel (Anguilla anguilla)-Vibrio vulnificus interaction in the gills: Role of the RtxA13 toxin.</title>
        <authorList>
            <person name="Callol A."/>
            <person name="Pajuelo D."/>
            <person name="Ebbesson L."/>
            <person name="Teles M."/>
            <person name="MacKenzie S."/>
            <person name="Amaro C."/>
        </authorList>
    </citation>
    <scope>NUCLEOTIDE SEQUENCE</scope>
</reference>
<accession>A0A0E9W0M5</accession>
<name>A0A0E9W0M5_ANGAN</name>
<sequence>MVATVPNSAHRWGSTDAQGEMLFVVV</sequence>
<evidence type="ECO:0000313" key="1">
    <source>
        <dbReference type="EMBL" id="JAH83115.1"/>
    </source>
</evidence>
<dbReference type="EMBL" id="GBXM01025462">
    <property type="protein sequence ID" value="JAH83115.1"/>
    <property type="molecule type" value="Transcribed_RNA"/>
</dbReference>
<protein>
    <submittedName>
        <fullName evidence="1">Uncharacterized protein</fullName>
    </submittedName>
</protein>
<dbReference type="AlphaFoldDB" id="A0A0E9W0M5"/>
<organism evidence="1">
    <name type="scientific">Anguilla anguilla</name>
    <name type="common">European freshwater eel</name>
    <name type="synonym">Muraena anguilla</name>
    <dbReference type="NCBI Taxonomy" id="7936"/>
    <lineage>
        <taxon>Eukaryota</taxon>
        <taxon>Metazoa</taxon>
        <taxon>Chordata</taxon>
        <taxon>Craniata</taxon>
        <taxon>Vertebrata</taxon>
        <taxon>Euteleostomi</taxon>
        <taxon>Actinopterygii</taxon>
        <taxon>Neopterygii</taxon>
        <taxon>Teleostei</taxon>
        <taxon>Anguilliformes</taxon>
        <taxon>Anguillidae</taxon>
        <taxon>Anguilla</taxon>
    </lineage>
</organism>